<sequence>MVLAQKPSATLDDFITELNCYTENDEFLDFLCINKSRSLKIHSYNMEVLLKTEILYFFLKLAWFFSFKGKGGDTTR</sequence>
<gene>
    <name evidence="1" type="ORF">XBO1_2130002</name>
</gene>
<comment type="caution">
    <text evidence="1">The sequence shown here is derived from an EMBL/GenBank/DDBJ whole genome shotgun (WGS) entry which is preliminary data.</text>
</comment>
<dbReference type="HOGENOM" id="CLU_2653658_0_0_6"/>
<dbReference type="Proteomes" id="UP000028483">
    <property type="component" value="Unassembled WGS sequence"/>
</dbReference>
<reference evidence="1" key="1">
    <citation type="submission" date="2013-07" db="EMBL/GenBank/DDBJ databases">
        <title>Sub-species coevolution in mutualistic symbiosis.</title>
        <authorList>
            <person name="Murfin K."/>
            <person name="Klassen J."/>
            <person name="Lee M."/>
            <person name="Forst S."/>
            <person name="Stock P."/>
            <person name="Goodrich-Blair H."/>
        </authorList>
    </citation>
    <scope>NUCLEOTIDE SEQUENCE [LARGE SCALE GENOMIC DNA]</scope>
    <source>
        <strain evidence="1">Oregonense</strain>
    </source>
</reference>
<organism evidence="1">
    <name type="scientific">Xenorhabdus bovienii str. oregonense</name>
    <dbReference type="NCBI Taxonomy" id="1398202"/>
    <lineage>
        <taxon>Bacteria</taxon>
        <taxon>Pseudomonadati</taxon>
        <taxon>Pseudomonadota</taxon>
        <taxon>Gammaproteobacteria</taxon>
        <taxon>Enterobacterales</taxon>
        <taxon>Morganellaceae</taxon>
        <taxon>Xenorhabdus</taxon>
    </lineage>
</organism>
<protein>
    <submittedName>
        <fullName evidence="1">Uncharacterized protein</fullName>
    </submittedName>
</protein>
<dbReference type="EMBL" id="CBSX010000128">
    <property type="protein sequence ID" value="CDH06151.1"/>
    <property type="molecule type" value="Genomic_DNA"/>
</dbReference>
<proteinExistence type="predicted"/>
<accession>A0A077P8V3</accession>
<dbReference type="AlphaFoldDB" id="A0A077P8V3"/>
<evidence type="ECO:0000313" key="1">
    <source>
        <dbReference type="EMBL" id="CDH06151.1"/>
    </source>
</evidence>
<name>A0A077P8V3_XENBV</name>